<evidence type="ECO:0000256" key="4">
    <source>
        <dbReference type="ARBA" id="ARBA00022806"/>
    </source>
</evidence>
<evidence type="ECO:0000256" key="7">
    <source>
        <dbReference type="ARBA" id="ARBA00023204"/>
    </source>
</evidence>
<dbReference type="Pfam" id="PF00270">
    <property type="entry name" value="DEAD"/>
    <property type="match status" value="1"/>
</dbReference>
<dbReference type="InterPro" id="IPR045628">
    <property type="entry name" value="Lhr_WH_dom"/>
</dbReference>
<dbReference type="NCBIfam" id="TIGR04121">
    <property type="entry name" value="DEXH_lig_assoc"/>
    <property type="match status" value="1"/>
</dbReference>
<dbReference type="PROSITE" id="PS51192">
    <property type="entry name" value="HELICASE_ATP_BIND_1"/>
    <property type="match status" value="1"/>
</dbReference>
<reference evidence="13 14" key="1">
    <citation type="submission" date="2021-11" db="EMBL/GenBank/DDBJ databases">
        <title>Genome sequence.</title>
        <authorList>
            <person name="Sun Q."/>
        </authorList>
    </citation>
    <scope>NUCLEOTIDE SEQUENCE [LARGE SCALE GENOMIC DNA]</scope>
    <source>
        <strain evidence="13 14">KCTC 12005</strain>
    </source>
</reference>
<dbReference type="PIRSF" id="PIRSF037307">
    <property type="entry name" value="Lhr-like_helic_prd"/>
    <property type="match status" value="1"/>
</dbReference>
<organism evidence="13 14">
    <name type="scientific">Comamonas koreensis</name>
    <dbReference type="NCBI Taxonomy" id="160825"/>
    <lineage>
        <taxon>Bacteria</taxon>
        <taxon>Pseudomonadati</taxon>
        <taxon>Pseudomonadota</taxon>
        <taxon>Betaproteobacteria</taxon>
        <taxon>Burkholderiales</taxon>
        <taxon>Comamonadaceae</taxon>
        <taxon>Comamonas</taxon>
    </lineage>
</organism>
<dbReference type="Pfam" id="PF08494">
    <property type="entry name" value="DEAD_assoc"/>
    <property type="match status" value="1"/>
</dbReference>
<evidence type="ECO:0000256" key="10">
    <source>
        <dbReference type="SAM" id="MobiDB-lite"/>
    </source>
</evidence>
<sequence>MADLDHSTAPSDRAMQRAAKRWRDWLKEQDIGAAVFQQQAWRAYADGHSGLISAPTGRGKTLAALGGPLMQAMAEAETPEARAAHGPRMLWVTPLRALASDTRERITGPVAAVLPHWQVAMRTGDATSRDKRLTDTGKAQLVVITPESLALLLSHERSREQFSQLRCIVVDEWHELLPSKRGVLLQLNLARIQALAPGAQVWGLSATIGNLQEASDVLLSAWQVQAPALIQDMRPKPFHLHSITPPLGTRMPWAGHLGLANLGEVAKLVFSAPSTIVFTNTRAQAELWHTALASIWPEDAETLAIHHGSLDQGVRQSVEQRLRAGTLRCVVATSSLDLGVDFPAVERVIQIGGARSVARMVQRAGRAKHRPGAAVHVEAVATQAMDLAEFAAVRELAEAQVYERREPLRLCFDVLSQHAMSAALAGGFRPPELLAEVRRTAAFRELSDAQWQAVLAFLEHGSDSLVQYPQYERLHCAEGLCQPANTGVVRMHRMSIGTITAHGAVNVQYLRGARLGSVEEAFIARLSPGDVFNFAGRSLVLVRLENQTAWVRRSAEVGLLTPAWAGSLMPMSSSLGERMQQLLSTAAASPAADDAPHARELQWLQPLLQLQSQRSLVPGAAQLLIEQVGNTQAAKAAPLFVYPFAGRVAHEGLAVLIATRLAHLQANTFAWACNEIGLMIQPTLPIDANAVDWAEIFKLDGLDTDLRSAVNFSELARKRFKEIAQIAGLVQSKVPGKKSRASDRQLQVSASLLFDVLSKYDPEHLLLRQARQEALDQELHLPTMQRLLASIAGRQMALRFPARHTPFSFGLWAESFRGQLSNETWQDKVRRMAEQQERQARGEPSSGASRSARAPRTPQAPRPGAPPQRASLPGSLNQAATKAAPKQAAPRKGKRSTPQRAPQPQDTH</sequence>
<dbReference type="PANTHER" id="PTHR47962">
    <property type="entry name" value="ATP-DEPENDENT HELICASE LHR-RELATED-RELATED"/>
    <property type="match status" value="1"/>
</dbReference>
<feature type="domain" description="Helicase ATP-binding" evidence="11">
    <location>
        <begin position="41"/>
        <end position="210"/>
    </location>
</feature>
<dbReference type="InterPro" id="IPR027417">
    <property type="entry name" value="P-loop_NTPase"/>
</dbReference>
<dbReference type="PROSITE" id="PS51194">
    <property type="entry name" value="HELICASE_CTER"/>
    <property type="match status" value="1"/>
</dbReference>
<evidence type="ECO:0000259" key="12">
    <source>
        <dbReference type="PROSITE" id="PS51194"/>
    </source>
</evidence>
<evidence type="ECO:0000256" key="3">
    <source>
        <dbReference type="ARBA" id="ARBA00022801"/>
    </source>
</evidence>
<keyword evidence="4" id="KW-0347">Helicase</keyword>
<keyword evidence="1" id="KW-0547">Nucleotide-binding</keyword>
<keyword evidence="3" id="KW-0378">Hydrolase</keyword>
<dbReference type="SMART" id="SM00490">
    <property type="entry name" value="HELICc"/>
    <property type="match status" value="1"/>
</dbReference>
<dbReference type="InterPro" id="IPR017170">
    <property type="entry name" value="Lhr-like"/>
</dbReference>
<dbReference type="InterPro" id="IPR013701">
    <property type="entry name" value="Lhr-like_DEAD/DEAH_assoc"/>
</dbReference>
<keyword evidence="14" id="KW-1185">Reference proteome</keyword>
<dbReference type="InterPro" id="IPR014001">
    <property type="entry name" value="Helicase_ATP-bd"/>
</dbReference>
<evidence type="ECO:0000256" key="9">
    <source>
        <dbReference type="ARBA" id="ARBA00093467"/>
    </source>
</evidence>
<feature type="compositionally biased region" description="Low complexity" evidence="10">
    <location>
        <begin position="842"/>
        <end position="857"/>
    </location>
</feature>
<dbReference type="EMBL" id="JAJNCT010000005">
    <property type="protein sequence ID" value="MCD2164554.1"/>
    <property type="molecule type" value="Genomic_DNA"/>
</dbReference>
<feature type="compositionally biased region" description="Basic and acidic residues" evidence="10">
    <location>
        <begin position="830"/>
        <end position="841"/>
    </location>
</feature>
<dbReference type="SMART" id="SM00487">
    <property type="entry name" value="DEXDc"/>
    <property type="match status" value="1"/>
</dbReference>
<evidence type="ECO:0000259" key="11">
    <source>
        <dbReference type="PROSITE" id="PS51192"/>
    </source>
</evidence>
<dbReference type="AlphaFoldDB" id="A0AAW4XUC1"/>
<dbReference type="Pfam" id="PF00271">
    <property type="entry name" value="Helicase_C"/>
    <property type="match status" value="1"/>
</dbReference>
<name>A0AAW4XUC1_9BURK</name>
<dbReference type="Pfam" id="PF19306">
    <property type="entry name" value="WHD_Lhr"/>
    <property type="match status" value="1"/>
</dbReference>
<keyword evidence="5" id="KW-0067">ATP-binding</keyword>
<accession>A0AAW4XUC1</accession>
<feature type="region of interest" description="Disordered" evidence="10">
    <location>
        <begin position="830"/>
        <end position="908"/>
    </location>
</feature>
<keyword evidence="8" id="KW-0413">Isomerase</keyword>
<dbReference type="Gene3D" id="3.40.50.300">
    <property type="entry name" value="P-loop containing nucleotide triphosphate hydrolases"/>
    <property type="match status" value="2"/>
</dbReference>
<dbReference type="PANTHER" id="PTHR47962:SF3">
    <property type="entry name" value="LARGE ATP-DEPENDENT HELICASE-RELATED PROTEIN"/>
    <property type="match status" value="1"/>
</dbReference>
<gene>
    <name evidence="13" type="ORF">LPW39_05335</name>
</gene>
<evidence type="ECO:0000256" key="1">
    <source>
        <dbReference type="ARBA" id="ARBA00022741"/>
    </source>
</evidence>
<dbReference type="GO" id="GO:0005524">
    <property type="term" value="F:ATP binding"/>
    <property type="evidence" value="ECO:0007669"/>
    <property type="project" value="UniProtKB-KW"/>
</dbReference>
<dbReference type="RefSeq" id="WP_230771932.1">
    <property type="nucleotide sequence ID" value="NZ_JAJNCT010000005.1"/>
</dbReference>
<dbReference type="InterPro" id="IPR026362">
    <property type="entry name" value="DEXH_lig_assoc"/>
</dbReference>
<comment type="similarity">
    <text evidence="9">Belongs to the Lhr helicase family. Lhr-Core subfamily.</text>
</comment>
<feature type="domain" description="Helicase C-terminal" evidence="12">
    <location>
        <begin position="264"/>
        <end position="416"/>
    </location>
</feature>
<keyword evidence="2" id="KW-0227">DNA damage</keyword>
<keyword evidence="7" id="KW-0234">DNA repair</keyword>
<comment type="caution">
    <text evidence="13">The sequence shown here is derived from an EMBL/GenBank/DDBJ whole genome shotgun (WGS) entry which is preliminary data.</text>
</comment>
<dbReference type="InterPro" id="IPR001650">
    <property type="entry name" value="Helicase_C-like"/>
</dbReference>
<dbReference type="GO" id="GO:0006281">
    <property type="term" value="P:DNA repair"/>
    <property type="evidence" value="ECO:0007669"/>
    <property type="project" value="UniProtKB-KW"/>
</dbReference>
<feature type="compositionally biased region" description="Low complexity" evidence="10">
    <location>
        <begin position="878"/>
        <end position="888"/>
    </location>
</feature>
<evidence type="ECO:0000256" key="6">
    <source>
        <dbReference type="ARBA" id="ARBA00023125"/>
    </source>
</evidence>
<dbReference type="GO" id="GO:0003677">
    <property type="term" value="F:DNA binding"/>
    <property type="evidence" value="ECO:0007669"/>
    <property type="project" value="UniProtKB-KW"/>
</dbReference>
<evidence type="ECO:0000313" key="13">
    <source>
        <dbReference type="EMBL" id="MCD2164554.1"/>
    </source>
</evidence>
<evidence type="ECO:0000256" key="8">
    <source>
        <dbReference type="ARBA" id="ARBA00023235"/>
    </source>
</evidence>
<dbReference type="Proteomes" id="UP001199260">
    <property type="component" value="Unassembled WGS sequence"/>
</dbReference>
<evidence type="ECO:0000313" key="14">
    <source>
        <dbReference type="Proteomes" id="UP001199260"/>
    </source>
</evidence>
<dbReference type="GO" id="GO:0016887">
    <property type="term" value="F:ATP hydrolysis activity"/>
    <property type="evidence" value="ECO:0007669"/>
    <property type="project" value="TreeGrafter"/>
</dbReference>
<dbReference type="GO" id="GO:0004386">
    <property type="term" value="F:helicase activity"/>
    <property type="evidence" value="ECO:0007669"/>
    <property type="project" value="UniProtKB-KW"/>
</dbReference>
<protein>
    <submittedName>
        <fullName evidence="13">Ligase-associated DNA damage response DEXH box helicase</fullName>
    </submittedName>
</protein>
<dbReference type="SUPFAM" id="SSF52540">
    <property type="entry name" value="P-loop containing nucleoside triphosphate hydrolases"/>
    <property type="match status" value="1"/>
</dbReference>
<dbReference type="InterPro" id="IPR052511">
    <property type="entry name" value="ATP-dep_Helicase"/>
</dbReference>
<dbReference type="InterPro" id="IPR011545">
    <property type="entry name" value="DEAD/DEAH_box_helicase_dom"/>
</dbReference>
<dbReference type="GO" id="GO:0016874">
    <property type="term" value="F:ligase activity"/>
    <property type="evidence" value="ECO:0007669"/>
    <property type="project" value="UniProtKB-KW"/>
</dbReference>
<evidence type="ECO:0000256" key="5">
    <source>
        <dbReference type="ARBA" id="ARBA00022840"/>
    </source>
</evidence>
<evidence type="ECO:0000256" key="2">
    <source>
        <dbReference type="ARBA" id="ARBA00022763"/>
    </source>
</evidence>
<keyword evidence="13" id="KW-0436">Ligase</keyword>
<feature type="compositionally biased region" description="Polar residues" evidence="10">
    <location>
        <begin position="898"/>
        <end position="908"/>
    </location>
</feature>
<proteinExistence type="inferred from homology"/>
<keyword evidence="6" id="KW-0238">DNA-binding</keyword>